<proteinExistence type="predicted"/>
<dbReference type="EMBL" id="CP075585">
    <property type="protein sequence ID" value="QZA59122.1"/>
    <property type="molecule type" value="Genomic_DNA"/>
</dbReference>
<evidence type="ECO:0008006" key="3">
    <source>
        <dbReference type="Google" id="ProtNLM"/>
    </source>
</evidence>
<sequence length="160" mass="18314">MKELHIYIDRLKTGQIDKISESISSDFLEIDEQDLVFDKIFKIEAEAYLANDHLIIQFTLNISAFIPCSICNKMTENFLKLDNTCFSIALSEIKGAIFDFTDEIRSTILNLVPSFSECNQGNCPDRSIIKKYLNSPVKDGSSKTKNVYFPFAEDNFFIEL</sequence>
<reference evidence="1 2" key="1">
    <citation type="submission" date="2021-05" db="EMBL/GenBank/DDBJ databases">
        <title>Ecology and evolution of chlamydial symbionts of arthropods.</title>
        <authorList>
            <person name="Halter T."/>
            <person name="Sixt B.S."/>
            <person name="Toenshoff E.R."/>
            <person name="Koestlbacher S."/>
            <person name="Schulz F."/>
            <person name="Kostanjsek R."/>
            <person name="Collingro A."/>
            <person name="Hendrickx F."/>
            <person name="Horn M."/>
        </authorList>
    </citation>
    <scope>NUCLEOTIDE SEQUENCE [LARGE SCALE GENOMIC DNA]</scope>
    <source>
        <strain evidence="1 2">15C</strain>
    </source>
</reference>
<gene>
    <name evidence="1" type="ORF">RHAB15C_0001007</name>
</gene>
<name>A0ABX8Z4Z0_9BACT</name>
<dbReference type="RefSeq" id="WP_194844789.1">
    <property type="nucleotide sequence ID" value="NZ_CP075585.1"/>
</dbReference>
<keyword evidence="2" id="KW-1185">Reference proteome</keyword>
<accession>A0ABX8Z4Z0</accession>
<evidence type="ECO:0000313" key="1">
    <source>
        <dbReference type="EMBL" id="QZA59122.1"/>
    </source>
</evidence>
<protein>
    <recommendedName>
        <fullName evidence="3">DUF177 domain-containing protein</fullName>
    </recommendedName>
</protein>
<dbReference type="Proteomes" id="UP000822862">
    <property type="component" value="Chromosome"/>
</dbReference>
<organism evidence="1 2">
    <name type="scientific">Candidatus Rhabdochlamydia porcellionis</name>
    <dbReference type="NCBI Taxonomy" id="225148"/>
    <lineage>
        <taxon>Bacteria</taxon>
        <taxon>Pseudomonadati</taxon>
        <taxon>Chlamydiota</taxon>
        <taxon>Chlamydiia</taxon>
        <taxon>Parachlamydiales</taxon>
        <taxon>Candidatus Rhabdochlamydiaceae</taxon>
        <taxon>Candidatus Rhabdochlamydia</taxon>
    </lineage>
</organism>
<evidence type="ECO:0000313" key="2">
    <source>
        <dbReference type="Proteomes" id="UP000822862"/>
    </source>
</evidence>